<reference evidence="2 3" key="1">
    <citation type="submission" date="2019-08" db="EMBL/GenBank/DDBJ databases">
        <title>Whole genome of Aphis craccivora.</title>
        <authorList>
            <person name="Voronova N.V."/>
            <person name="Shulinski R.S."/>
            <person name="Bandarenka Y.V."/>
            <person name="Zhorov D.G."/>
            <person name="Warner D."/>
        </authorList>
    </citation>
    <scope>NUCLEOTIDE SEQUENCE [LARGE SCALE GENOMIC DNA]</scope>
    <source>
        <strain evidence="2">180601</strain>
        <tissue evidence="2">Whole Body</tissue>
    </source>
</reference>
<dbReference type="PANTHER" id="PTHR11607">
    <property type="entry name" value="ALPHA-MANNOSIDASE"/>
    <property type="match status" value="1"/>
</dbReference>
<feature type="domain" description="Glycoside hydrolase family 38 N-terminal" evidence="1">
    <location>
        <begin position="37"/>
        <end position="95"/>
    </location>
</feature>
<dbReference type="Proteomes" id="UP000478052">
    <property type="component" value="Unassembled WGS sequence"/>
</dbReference>
<name>A0A6G0Z180_APHCR</name>
<evidence type="ECO:0000313" key="2">
    <source>
        <dbReference type="EMBL" id="KAF0764078.1"/>
    </source>
</evidence>
<dbReference type="GO" id="GO:0000139">
    <property type="term" value="C:Golgi membrane"/>
    <property type="evidence" value="ECO:0007669"/>
    <property type="project" value="TreeGrafter"/>
</dbReference>
<dbReference type="SUPFAM" id="SSF88713">
    <property type="entry name" value="Glycoside hydrolase/deacetylase"/>
    <property type="match status" value="1"/>
</dbReference>
<dbReference type="PANTHER" id="PTHR11607:SF70">
    <property type="entry name" value="ALPHA-MANNOSIDASE"/>
    <property type="match status" value="1"/>
</dbReference>
<dbReference type="Gene3D" id="3.20.110.10">
    <property type="entry name" value="Glycoside hydrolase 38, N terminal domain"/>
    <property type="match status" value="1"/>
</dbReference>
<dbReference type="InterPro" id="IPR050843">
    <property type="entry name" value="Glycosyl_Hydrlase_38"/>
</dbReference>
<dbReference type="AlphaFoldDB" id="A0A6G0Z180"/>
<dbReference type="GO" id="GO:0004559">
    <property type="term" value="F:alpha-mannosidase activity"/>
    <property type="evidence" value="ECO:0007669"/>
    <property type="project" value="InterPro"/>
</dbReference>
<organism evidence="2 3">
    <name type="scientific">Aphis craccivora</name>
    <name type="common">Cowpea aphid</name>
    <dbReference type="NCBI Taxonomy" id="307492"/>
    <lineage>
        <taxon>Eukaryota</taxon>
        <taxon>Metazoa</taxon>
        <taxon>Ecdysozoa</taxon>
        <taxon>Arthropoda</taxon>
        <taxon>Hexapoda</taxon>
        <taxon>Insecta</taxon>
        <taxon>Pterygota</taxon>
        <taxon>Neoptera</taxon>
        <taxon>Paraneoptera</taxon>
        <taxon>Hemiptera</taxon>
        <taxon>Sternorrhyncha</taxon>
        <taxon>Aphidomorpha</taxon>
        <taxon>Aphidoidea</taxon>
        <taxon>Aphididae</taxon>
        <taxon>Aphidini</taxon>
        <taxon>Aphis</taxon>
        <taxon>Aphis</taxon>
    </lineage>
</organism>
<dbReference type="EMBL" id="VUJU01001725">
    <property type="protein sequence ID" value="KAF0764078.1"/>
    <property type="molecule type" value="Genomic_DNA"/>
</dbReference>
<keyword evidence="3" id="KW-1185">Reference proteome</keyword>
<sequence>MGSARTGSNPVHSELVSVNFFASLDSMYWNFESEIEIIVVPHSHNDPGWLRTFEGYYHLQTSKVLNYMVEKMTVLKNMTFVWSEISFLALWWERRVAVGLCGGSGYIYTGYRRRSDKRRLIEKPSEQINSGDPTYFN</sequence>
<proteinExistence type="predicted"/>
<dbReference type="Pfam" id="PF01074">
    <property type="entry name" value="Glyco_hydro_38N"/>
    <property type="match status" value="1"/>
</dbReference>
<gene>
    <name evidence="2" type="ORF">FWK35_00033717</name>
</gene>
<dbReference type="GO" id="GO:0006491">
    <property type="term" value="P:N-glycan processing"/>
    <property type="evidence" value="ECO:0007669"/>
    <property type="project" value="TreeGrafter"/>
</dbReference>
<protein>
    <submittedName>
        <fullName evidence="2">Alpha-mannosidase 2x-like</fullName>
    </submittedName>
</protein>
<evidence type="ECO:0000313" key="3">
    <source>
        <dbReference type="Proteomes" id="UP000478052"/>
    </source>
</evidence>
<evidence type="ECO:0000259" key="1">
    <source>
        <dbReference type="Pfam" id="PF01074"/>
    </source>
</evidence>
<accession>A0A6G0Z180</accession>
<dbReference type="InterPro" id="IPR011330">
    <property type="entry name" value="Glyco_hydro/deAcase_b/a-brl"/>
</dbReference>
<comment type="caution">
    <text evidence="2">The sequence shown here is derived from an EMBL/GenBank/DDBJ whole genome shotgun (WGS) entry which is preliminary data.</text>
</comment>
<dbReference type="InterPro" id="IPR027291">
    <property type="entry name" value="Glyco_hydro_38_N_sf"/>
</dbReference>
<dbReference type="InterPro" id="IPR000602">
    <property type="entry name" value="Glyco_hydro_38_N"/>
</dbReference>
<dbReference type="GO" id="GO:0006013">
    <property type="term" value="P:mannose metabolic process"/>
    <property type="evidence" value="ECO:0007669"/>
    <property type="project" value="InterPro"/>
</dbReference>
<dbReference type="OrthoDB" id="10261055at2759"/>